<keyword evidence="4 7" id="KW-0812">Transmembrane</keyword>
<feature type="transmembrane region" description="Helical" evidence="7">
    <location>
        <begin position="120"/>
        <end position="139"/>
    </location>
</feature>
<dbReference type="PANTHER" id="PTHR19317:SF78">
    <property type="entry name" value="PRA1 FAMILY PROTEIN"/>
    <property type="match status" value="1"/>
</dbReference>
<dbReference type="OrthoDB" id="63113at2759"/>
<reference evidence="9" key="1">
    <citation type="journal article" date="2020" name="Nat. Commun.">
        <title>Genome sequence of the cluster root forming white lupin.</title>
        <authorList>
            <person name="Hufnagel B."/>
            <person name="Marques A."/>
            <person name="Soriano A."/>
            <person name="Marques L."/>
            <person name="Divol F."/>
            <person name="Doumas P."/>
            <person name="Sallet E."/>
            <person name="Mancinotti D."/>
            <person name="Carrere S."/>
            <person name="Marande W."/>
            <person name="Arribat S."/>
            <person name="Keller J."/>
            <person name="Huneau C."/>
            <person name="Blein T."/>
            <person name="Aime D."/>
            <person name="Laguerre M."/>
            <person name="Taylor J."/>
            <person name="Schubert V."/>
            <person name="Nelson M."/>
            <person name="Geu-Flores F."/>
            <person name="Crespi M."/>
            <person name="Gallardo-Guerrero K."/>
            <person name="Delaux P.-M."/>
            <person name="Salse J."/>
            <person name="Berges H."/>
            <person name="Guyot R."/>
            <person name="Gouzy J."/>
            <person name="Peret B."/>
        </authorList>
    </citation>
    <scope>NUCLEOTIDE SEQUENCE [LARGE SCALE GENOMIC DNA]</scope>
    <source>
        <strain evidence="9">cv. Amiga</strain>
    </source>
</reference>
<organism evidence="8 9">
    <name type="scientific">Lupinus albus</name>
    <name type="common">White lupine</name>
    <name type="synonym">Lupinus termis</name>
    <dbReference type="NCBI Taxonomy" id="3870"/>
    <lineage>
        <taxon>Eukaryota</taxon>
        <taxon>Viridiplantae</taxon>
        <taxon>Streptophyta</taxon>
        <taxon>Embryophyta</taxon>
        <taxon>Tracheophyta</taxon>
        <taxon>Spermatophyta</taxon>
        <taxon>Magnoliopsida</taxon>
        <taxon>eudicotyledons</taxon>
        <taxon>Gunneridae</taxon>
        <taxon>Pentapetalae</taxon>
        <taxon>rosids</taxon>
        <taxon>fabids</taxon>
        <taxon>Fabales</taxon>
        <taxon>Fabaceae</taxon>
        <taxon>Papilionoideae</taxon>
        <taxon>50 kb inversion clade</taxon>
        <taxon>genistoids sensu lato</taxon>
        <taxon>core genistoids</taxon>
        <taxon>Genisteae</taxon>
        <taxon>Lupinus</taxon>
    </lineage>
</organism>
<feature type="transmembrane region" description="Helical" evidence="7">
    <location>
        <begin position="65"/>
        <end position="84"/>
    </location>
</feature>
<evidence type="ECO:0000313" key="8">
    <source>
        <dbReference type="EMBL" id="KAE9616193.1"/>
    </source>
</evidence>
<comment type="caution">
    <text evidence="8">The sequence shown here is derived from an EMBL/GenBank/DDBJ whole genome shotgun (WGS) entry which is preliminary data.</text>
</comment>
<dbReference type="GO" id="GO:0005783">
    <property type="term" value="C:endoplasmic reticulum"/>
    <property type="evidence" value="ECO:0007669"/>
    <property type="project" value="UniProtKB-ARBA"/>
</dbReference>
<comment type="subcellular location">
    <subcellularLocation>
        <location evidence="2">Endomembrane system</location>
        <topology evidence="2">Multi-pass membrane protein</topology>
    </subcellularLocation>
    <subcellularLocation>
        <location evidence="7">Membrane</location>
        <topology evidence="7">Multi-pass membrane protein</topology>
    </subcellularLocation>
</comment>
<evidence type="ECO:0000256" key="6">
    <source>
        <dbReference type="ARBA" id="ARBA00023136"/>
    </source>
</evidence>
<comment type="function">
    <text evidence="1 7">May be involved in both secretory and endocytic intracellular trafficking in the endosomal/prevacuolar compartments.</text>
</comment>
<dbReference type="GO" id="GO:0016192">
    <property type="term" value="P:vesicle-mediated transport"/>
    <property type="evidence" value="ECO:0007669"/>
    <property type="project" value="TreeGrafter"/>
</dbReference>
<dbReference type="InterPro" id="IPR004895">
    <property type="entry name" value="Prenylated_rab_accept_PRA1"/>
</dbReference>
<evidence type="ECO:0000256" key="5">
    <source>
        <dbReference type="ARBA" id="ARBA00022989"/>
    </source>
</evidence>
<feature type="transmembrane region" description="Helical" evidence="7">
    <location>
        <begin position="90"/>
        <end position="108"/>
    </location>
</feature>
<dbReference type="GO" id="GO:0016020">
    <property type="term" value="C:membrane"/>
    <property type="evidence" value="ECO:0007669"/>
    <property type="project" value="UniProtKB-SubCell"/>
</dbReference>
<dbReference type="PANTHER" id="PTHR19317">
    <property type="entry name" value="PRENYLATED RAB ACCEPTOR 1-RELATED"/>
    <property type="match status" value="1"/>
</dbReference>
<feature type="transmembrane region" description="Helical" evidence="7">
    <location>
        <begin position="145"/>
        <end position="164"/>
    </location>
</feature>
<keyword evidence="9" id="KW-1185">Reference proteome</keyword>
<dbReference type="Pfam" id="PF03208">
    <property type="entry name" value="PRA1"/>
    <property type="match status" value="1"/>
</dbReference>
<accession>A0A6A4QRN5</accession>
<evidence type="ECO:0000313" key="9">
    <source>
        <dbReference type="Proteomes" id="UP000447434"/>
    </source>
</evidence>
<name>A0A6A4QRN5_LUPAL</name>
<gene>
    <name evidence="8" type="ORF">Lalb_Chr04g0263161</name>
</gene>
<proteinExistence type="inferred from homology"/>
<protein>
    <recommendedName>
        <fullName evidence="7">PRA1 family protein</fullName>
    </recommendedName>
</protein>
<dbReference type="AlphaFoldDB" id="A0A6A4QRN5"/>
<dbReference type="Proteomes" id="UP000447434">
    <property type="component" value="Chromosome 4"/>
</dbReference>
<evidence type="ECO:0000256" key="7">
    <source>
        <dbReference type="RuleBase" id="RU363107"/>
    </source>
</evidence>
<evidence type="ECO:0000256" key="2">
    <source>
        <dbReference type="ARBA" id="ARBA00004127"/>
    </source>
</evidence>
<evidence type="ECO:0000256" key="4">
    <source>
        <dbReference type="ARBA" id="ARBA00022692"/>
    </source>
</evidence>
<keyword evidence="5 7" id="KW-1133">Transmembrane helix</keyword>
<dbReference type="GO" id="GO:0005794">
    <property type="term" value="C:Golgi apparatus"/>
    <property type="evidence" value="ECO:0007669"/>
    <property type="project" value="TreeGrafter"/>
</dbReference>
<evidence type="ECO:0000256" key="3">
    <source>
        <dbReference type="ARBA" id="ARBA00006483"/>
    </source>
</evidence>
<keyword evidence="6 7" id="KW-0472">Membrane</keyword>
<comment type="similarity">
    <text evidence="3 7">Belongs to the PRA1 family.</text>
</comment>
<sequence>MATYGTIPTSPTSPSSIPNNLNYIKHATQTIKDGLGTRHPWNLMFNPSSFNVPSGISSTLSRIRFNVSFFCMNYAIVILLTLFLSLLWRPISLIVFTLVMAAWLYLYFLRDQPLVLVGRIVDDHVVLVFMAVVTVALLLLTRASVNILVGVLAGVVVMVVHAIYRKIDDLYLDEEEGLVNNVVDGATS</sequence>
<keyword evidence="7" id="KW-0813">Transport</keyword>
<evidence type="ECO:0000256" key="1">
    <source>
        <dbReference type="ARBA" id="ARBA00002501"/>
    </source>
</evidence>
<dbReference type="EMBL" id="WOCE01000004">
    <property type="protein sequence ID" value="KAE9616193.1"/>
    <property type="molecule type" value="Genomic_DNA"/>
</dbReference>